<name>A0A1R4FMW9_9MICO</name>
<feature type="transmembrane region" description="Helical" evidence="6">
    <location>
        <begin position="12"/>
        <end position="39"/>
    </location>
</feature>
<proteinExistence type="inferred from homology"/>
<feature type="transmembrane region" description="Helical" evidence="6">
    <location>
        <begin position="76"/>
        <end position="97"/>
    </location>
</feature>
<dbReference type="PANTHER" id="PTHR43701">
    <property type="entry name" value="MEMBRANE TRANSPORTER PROTEIN MJ0441-RELATED"/>
    <property type="match status" value="1"/>
</dbReference>
<evidence type="ECO:0000313" key="7">
    <source>
        <dbReference type="EMBL" id="SJM57275.1"/>
    </source>
</evidence>
<dbReference type="Proteomes" id="UP000195787">
    <property type="component" value="Unassembled WGS sequence"/>
</dbReference>
<dbReference type="AlphaFoldDB" id="A0A1R4FMW9"/>
<dbReference type="GO" id="GO:0005886">
    <property type="term" value="C:plasma membrane"/>
    <property type="evidence" value="ECO:0007669"/>
    <property type="project" value="UniProtKB-SubCell"/>
</dbReference>
<comment type="subcellular location">
    <subcellularLocation>
        <location evidence="6">Cell membrane</location>
        <topology evidence="6">Multi-pass membrane protein</topology>
    </subcellularLocation>
    <subcellularLocation>
        <location evidence="1">Membrane</location>
        <topology evidence="1">Multi-pass membrane protein</topology>
    </subcellularLocation>
</comment>
<dbReference type="EMBL" id="FUHU01000026">
    <property type="protein sequence ID" value="SJM57275.1"/>
    <property type="molecule type" value="Genomic_DNA"/>
</dbReference>
<dbReference type="RefSeq" id="WP_234988450.1">
    <property type="nucleotide sequence ID" value="NZ_FUHU01000026.1"/>
</dbReference>
<feature type="transmembrane region" description="Helical" evidence="6">
    <location>
        <begin position="210"/>
        <end position="227"/>
    </location>
</feature>
<evidence type="ECO:0000256" key="5">
    <source>
        <dbReference type="ARBA" id="ARBA00023136"/>
    </source>
</evidence>
<protein>
    <recommendedName>
        <fullName evidence="6">Probable membrane transporter protein</fullName>
    </recommendedName>
</protein>
<evidence type="ECO:0000256" key="6">
    <source>
        <dbReference type="RuleBase" id="RU363041"/>
    </source>
</evidence>
<keyword evidence="4 6" id="KW-1133">Transmembrane helix</keyword>
<feature type="transmembrane region" description="Helical" evidence="6">
    <location>
        <begin position="104"/>
        <end position="124"/>
    </location>
</feature>
<reference evidence="7 8" key="1">
    <citation type="submission" date="2017-02" db="EMBL/GenBank/DDBJ databases">
        <authorList>
            <person name="Peterson S.W."/>
        </authorList>
    </citation>
    <scope>NUCLEOTIDE SEQUENCE [LARGE SCALE GENOMIC DNA]</scope>
    <source>
        <strain evidence="7 8">LMG 22410</strain>
    </source>
</reference>
<accession>A0A1R4FMW9</accession>
<feature type="transmembrane region" description="Helical" evidence="6">
    <location>
        <begin position="51"/>
        <end position="70"/>
    </location>
</feature>
<evidence type="ECO:0000256" key="1">
    <source>
        <dbReference type="ARBA" id="ARBA00004141"/>
    </source>
</evidence>
<sequence>MTEAARARALPLILTGIATGVFSGLFGVGGGVIMVPALAMLTTMSRKRISGTSLAAIAPMAIVGVVSYGSQGNVDLAAAALLAVGAVVGAQLGTWLLERLPTPIVRWLFIAFLLLVVFELVTSIPSREQSFTLTVGAAFAFAGVGLVTGVLSGLLGIGGGVIVVSVLMLLFGFTDLVAKGTSLAMMIPTAVSGTIGNLRRGNVDMRAGMLLGITACFTTVLGTWIAQALDPQVANWLLAAFLGVILLQLVGSEVQRIRRKDIGE</sequence>
<dbReference type="GeneID" id="303172645"/>
<feature type="transmembrane region" description="Helical" evidence="6">
    <location>
        <begin position="154"/>
        <end position="174"/>
    </location>
</feature>
<organism evidence="7 8">
    <name type="scientific">Agrococcus casei LMG 22410</name>
    <dbReference type="NCBI Taxonomy" id="1255656"/>
    <lineage>
        <taxon>Bacteria</taxon>
        <taxon>Bacillati</taxon>
        <taxon>Actinomycetota</taxon>
        <taxon>Actinomycetes</taxon>
        <taxon>Micrococcales</taxon>
        <taxon>Microbacteriaceae</taxon>
        <taxon>Agrococcus</taxon>
    </lineage>
</organism>
<dbReference type="Pfam" id="PF01925">
    <property type="entry name" value="TauE"/>
    <property type="match status" value="2"/>
</dbReference>
<keyword evidence="5 6" id="KW-0472">Membrane</keyword>
<comment type="similarity">
    <text evidence="2 6">Belongs to the 4-toluene sulfonate uptake permease (TSUP) (TC 2.A.102) family.</text>
</comment>
<dbReference type="InterPro" id="IPR002781">
    <property type="entry name" value="TM_pro_TauE-like"/>
</dbReference>
<feature type="transmembrane region" description="Helical" evidence="6">
    <location>
        <begin position="233"/>
        <end position="250"/>
    </location>
</feature>
<keyword evidence="3 6" id="KW-0812">Transmembrane</keyword>
<gene>
    <name evidence="7" type="ORF">CZ674_05400</name>
</gene>
<keyword evidence="8" id="KW-1185">Reference proteome</keyword>
<evidence type="ECO:0000256" key="3">
    <source>
        <dbReference type="ARBA" id="ARBA00022692"/>
    </source>
</evidence>
<evidence type="ECO:0000313" key="8">
    <source>
        <dbReference type="Proteomes" id="UP000195787"/>
    </source>
</evidence>
<evidence type="ECO:0000256" key="4">
    <source>
        <dbReference type="ARBA" id="ARBA00022989"/>
    </source>
</evidence>
<dbReference type="InterPro" id="IPR051598">
    <property type="entry name" value="TSUP/Inactive_protease-like"/>
</dbReference>
<feature type="transmembrane region" description="Helical" evidence="6">
    <location>
        <begin position="130"/>
        <end position="147"/>
    </location>
</feature>
<dbReference type="PANTHER" id="PTHR43701:SF2">
    <property type="entry name" value="MEMBRANE TRANSPORTER PROTEIN YJNA-RELATED"/>
    <property type="match status" value="1"/>
</dbReference>
<evidence type="ECO:0000256" key="2">
    <source>
        <dbReference type="ARBA" id="ARBA00009142"/>
    </source>
</evidence>
<keyword evidence="6" id="KW-1003">Cell membrane</keyword>